<dbReference type="AlphaFoldDB" id="A0A9X3DKG9"/>
<reference evidence="1" key="1">
    <citation type="submission" date="2022-11" db="EMBL/GenBank/DDBJ databases">
        <authorList>
            <person name="Graham C."/>
            <person name="Newman J.D."/>
        </authorList>
    </citation>
    <scope>NUCLEOTIDE SEQUENCE</scope>
    <source>
        <strain evidence="1">DSM 19486</strain>
    </source>
</reference>
<proteinExistence type="predicted"/>
<keyword evidence="2" id="KW-1185">Reference proteome</keyword>
<gene>
    <name evidence="1" type="ORF">OQZ29_17325</name>
</gene>
<dbReference type="Proteomes" id="UP001142592">
    <property type="component" value="Unassembled WGS sequence"/>
</dbReference>
<dbReference type="RefSeq" id="WP_010599533.1">
    <property type="nucleotide sequence ID" value="NZ_JAPJUH010000005.1"/>
</dbReference>
<protein>
    <submittedName>
        <fullName evidence="1">Uncharacterized protein</fullName>
    </submittedName>
</protein>
<name>A0A9X3DKG9_9SPHI</name>
<sequence length="80" mass="8921">MYLVSITFIGAFPDGDKIVSISSPNGGGSRTYHLMVNNGYWGVIGYYTTGWHVRLQNSNTEYSAGDLEPLLDYVRNQTIK</sequence>
<organism evidence="1 2">
    <name type="scientific">Pedobacter agri</name>
    <dbReference type="NCBI Taxonomy" id="454586"/>
    <lineage>
        <taxon>Bacteria</taxon>
        <taxon>Pseudomonadati</taxon>
        <taxon>Bacteroidota</taxon>
        <taxon>Sphingobacteriia</taxon>
        <taxon>Sphingobacteriales</taxon>
        <taxon>Sphingobacteriaceae</taxon>
        <taxon>Pedobacter</taxon>
    </lineage>
</organism>
<dbReference type="EMBL" id="JAPJUH010000005">
    <property type="protein sequence ID" value="MCX3266523.1"/>
    <property type="molecule type" value="Genomic_DNA"/>
</dbReference>
<accession>A0A9X3DKG9</accession>
<evidence type="ECO:0000313" key="1">
    <source>
        <dbReference type="EMBL" id="MCX3266523.1"/>
    </source>
</evidence>
<evidence type="ECO:0000313" key="2">
    <source>
        <dbReference type="Proteomes" id="UP001142592"/>
    </source>
</evidence>
<comment type="caution">
    <text evidence="1">The sequence shown here is derived from an EMBL/GenBank/DDBJ whole genome shotgun (WGS) entry which is preliminary data.</text>
</comment>